<dbReference type="InterPro" id="IPR029058">
    <property type="entry name" value="AB_hydrolase_fold"/>
</dbReference>
<comment type="caution">
    <text evidence="3">The sequence shown here is derived from an EMBL/GenBank/DDBJ whole genome shotgun (WGS) entry which is preliminary data.</text>
</comment>
<dbReference type="Pfam" id="PF20680">
    <property type="entry name" value="DUF6817"/>
    <property type="match status" value="1"/>
</dbReference>
<feature type="domain" description="DUF6817" evidence="2">
    <location>
        <begin position="232"/>
        <end position="316"/>
    </location>
</feature>
<dbReference type="InterPro" id="IPR000073">
    <property type="entry name" value="AB_hydrolase_1"/>
</dbReference>
<evidence type="ECO:0000259" key="2">
    <source>
        <dbReference type="Pfam" id="PF20680"/>
    </source>
</evidence>
<dbReference type="InterPro" id="IPR050228">
    <property type="entry name" value="Carboxylesterase_BioH"/>
</dbReference>
<proteinExistence type="predicted"/>
<protein>
    <submittedName>
        <fullName evidence="3">Alpha/beta hydrolase</fullName>
    </submittedName>
</protein>
<sequence length="397" mass="41216">MTDPARRTRVLDRSGVVLRGEEAGDGPTVLLLHAGGEDRAVWQPVIDVLVGAGLRCVAFDQRGHGASGGSADTLEPCAADVAALVCAEPAGCVLVGASLGGYAALAALEATAVRERVAGLILVDVPLSFDLDRVVGTANARGLDDTRIVADIHTHIPRLQRIVAALDLPITLVRGGRRSWVADDRVAELLRLAPHAEVVPIPGAGHLVARDCPAALAETVAAQATTWPALALLRELGAHTVDHPGGNLLDHLRRVHAALGARGARPATCLAGLCHATYGTDGFPHPLLPLTERDRLRAAIGAEAEAIVYRYAACDRAATYAALGTHPLPLTDRFTGGTTVLTDTEFADFALLTIVNELDVAEHADLTPEVRQGIGALVDALSVRVPPGADGNSPAPA</sequence>
<dbReference type="Gene3D" id="3.40.50.1820">
    <property type="entry name" value="alpha/beta hydrolase"/>
    <property type="match status" value="2"/>
</dbReference>
<gene>
    <name evidence="3" type="ORF">EBN03_21620</name>
</gene>
<evidence type="ECO:0000259" key="1">
    <source>
        <dbReference type="Pfam" id="PF12697"/>
    </source>
</evidence>
<dbReference type="Pfam" id="PF12697">
    <property type="entry name" value="Abhydrolase_6"/>
    <property type="match status" value="1"/>
</dbReference>
<organism evidence="3 4">
    <name type="scientific">Nocardia stercoris</name>
    <dbReference type="NCBI Taxonomy" id="2483361"/>
    <lineage>
        <taxon>Bacteria</taxon>
        <taxon>Bacillati</taxon>
        <taxon>Actinomycetota</taxon>
        <taxon>Actinomycetes</taxon>
        <taxon>Mycobacteriales</taxon>
        <taxon>Nocardiaceae</taxon>
        <taxon>Nocardia</taxon>
    </lineage>
</organism>
<dbReference type="GO" id="GO:0016787">
    <property type="term" value="F:hydrolase activity"/>
    <property type="evidence" value="ECO:0007669"/>
    <property type="project" value="UniProtKB-KW"/>
</dbReference>
<keyword evidence="3" id="KW-0378">Hydrolase</keyword>
<dbReference type="InterPro" id="IPR049202">
    <property type="entry name" value="DUF6817"/>
</dbReference>
<dbReference type="SUPFAM" id="SSF53474">
    <property type="entry name" value="alpha/beta-Hydrolases"/>
    <property type="match status" value="1"/>
</dbReference>
<dbReference type="AlphaFoldDB" id="A0A3M2L2G0"/>
<name>A0A3M2L2G0_9NOCA</name>
<evidence type="ECO:0000313" key="3">
    <source>
        <dbReference type="EMBL" id="RMI30713.1"/>
    </source>
</evidence>
<accession>A0A3M2L2G0</accession>
<feature type="domain" description="AB hydrolase-1" evidence="1">
    <location>
        <begin position="29"/>
        <end position="218"/>
    </location>
</feature>
<dbReference type="PANTHER" id="PTHR43194">
    <property type="entry name" value="HYDROLASE ALPHA/BETA FOLD FAMILY"/>
    <property type="match status" value="1"/>
</dbReference>
<dbReference type="OrthoDB" id="333547at2"/>
<dbReference type="Proteomes" id="UP000279275">
    <property type="component" value="Unassembled WGS sequence"/>
</dbReference>
<evidence type="ECO:0000313" key="4">
    <source>
        <dbReference type="Proteomes" id="UP000279275"/>
    </source>
</evidence>
<dbReference type="EMBL" id="RFFH01000009">
    <property type="protein sequence ID" value="RMI30713.1"/>
    <property type="molecule type" value="Genomic_DNA"/>
</dbReference>
<keyword evidence="4" id="KW-1185">Reference proteome</keyword>
<dbReference type="RefSeq" id="WP_122189951.1">
    <property type="nucleotide sequence ID" value="NZ_RFFH01000009.1"/>
</dbReference>
<reference evidence="3 4" key="1">
    <citation type="submission" date="2018-10" db="EMBL/GenBank/DDBJ databases">
        <title>Isolation from cow dung.</title>
        <authorList>
            <person name="Ling L."/>
        </authorList>
    </citation>
    <scope>NUCLEOTIDE SEQUENCE [LARGE SCALE GENOMIC DNA]</scope>
    <source>
        <strain evidence="3 4">NEAU-LL90</strain>
    </source>
</reference>
<dbReference type="PANTHER" id="PTHR43194:SF2">
    <property type="entry name" value="PEROXISOMAL MEMBRANE PROTEIN LPX1"/>
    <property type="match status" value="1"/>
</dbReference>